<evidence type="ECO:0000313" key="2">
    <source>
        <dbReference type="Proteomes" id="UP000230423"/>
    </source>
</evidence>
<proteinExistence type="predicted"/>
<dbReference type="OrthoDB" id="5873508at2759"/>
<sequence>MKICVRFASCMETVRDYENECEQRFSRDFLTHGIDDGDVLRILNVSSVSRGMLAHRACLRFVEKSDYATVSHPCLNSFLRIIIPSLLCLLKISIS</sequence>
<protein>
    <submittedName>
        <fullName evidence="1">Uncharacterized protein</fullName>
    </submittedName>
</protein>
<gene>
    <name evidence="1" type="ORF">TELCIR_26036</name>
</gene>
<organism evidence="1 2">
    <name type="scientific">Teladorsagia circumcincta</name>
    <name type="common">Brown stomach worm</name>
    <name type="synonym">Ostertagia circumcincta</name>
    <dbReference type="NCBI Taxonomy" id="45464"/>
    <lineage>
        <taxon>Eukaryota</taxon>
        <taxon>Metazoa</taxon>
        <taxon>Ecdysozoa</taxon>
        <taxon>Nematoda</taxon>
        <taxon>Chromadorea</taxon>
        <taxon>Rhabditida</taxon>
        <taxon>Rhabditina</taxon>
        <taxon>Rhabditomorpha</taxon>
        <taxon>Strongyloidea</taxon>
        <taxon>Trichostrongylidae</taxon>
        <taxon>Teladorsagia</taxon>
    </lineage>
</organism>
<dbReference type="AlphaFoldDB" id="A0A2G9T3X9"/>
<dbReference type="Proteomes" id="UP000230423">
    <property type="component" value="Unassembled WGS sequence"/>
</dbReference>
<evidence type="ECO:0000313" key="1">
    <source>
        <dbReference type="EMBL" id="PIO52656.1"/>
    </source>
</evidence>
<name>A0A2G9T3X9_TELCI</name>
<reference evidence="1 2" key="1">
    <citation type="submission" date="2015-09" db="EMBL/GenBank/DDBJ databases">
        <title>Draft genome of the parasitic nematode Teladorsagia circumcincta isolate WARC Sus (inbred).</title>
        <authorList>
            <person name="Mitreva M."/>
        </authorList>
    </citation>
    <scope>NUCLEOTIDE SEQUENCE [LARGE SCALE GENOMIC DNA]</scope>
    <source>
        <strain evidence="1 2">S</strain>
    </source>
</reference>
<dbReference type="EMBL" id="KZ427625">
    <property type="protein sequence ID" value="PIO52656.1"/>
    <property type="molecule type" value="Genomic_DNA"/>
</dbReference>
<keyword evidence="2" id="KW-1185">Reference proteome</keyword>
<accession>A0A2G9T3X9</accession>